<accession>A0A914DUT8</accession>
<dbReference type="Proteomes" id="UP000887540">
    <property type="component" value="Unplaced"/>
</dbReference>
<sequence length="67" mass="7996">MIHILIGAQDDEFEIQIRQSSLACLKFCIRRSLIRRSIVFINIFVHGQKRWSSFEDLWNTSQKKCKI</sequence>
<reference evidence="2" key="1">
    <citation type="submission" date="2022-11" db="UniProtKB">
        <authorList>
            <consortium name="WormBaseParasite"/>
        </authorList>
    </citation>
    <scope>IDENTIFICATION</scope>
</reference>
<evidence type="ECO:0000313" key="2">
    <source>
        <dbReference type="WBParaSite" id="ACRNAN_scaffold4041.g18675.t1"/>
    </source>
</evidence>
<evidence type="ECO:0000313" key="1">
    <source>
        <dbReference type="Proteomes" id="UP000887540"/>
    </source>
</evidence>
<dbReference type="AlphaFoldDB" id="A0A914DUT8"/>
<keyword evidence="1" id="KW-1185">Reference proteome</keyword>
<proteinExistence type="predicted"/>
<name>A0A914DUT8_9BILA</name>
<dbReference type="WBParaSite" id="ACRNAN_scaffold4041.g18675.t1">
    <property type="protein sequence ID" value="ACRNAN_scaffold4041.g18675.t1"/>
    <property type="gene ID" value="ACRNAN_scaffold4041.g18675"/>
</dbReference>
<protein>
    <submittedName>
        <fullName evidence="2">Uncharacterized protein</fullName>
    </submittedName>
</protein>
<organism evidence="1 2">
    <name type="scientific">Acrobeloides nanus</name>
    <dbReference type="NCBI Taxonomy" id="290746"/>
    <lineage>
        <taxon>Eukaryota</taxon>
        <taxon>Metazoa</taxon>
        <taxon>Ecdysozoa</taxon>
        <taxon>Nematoda</taxon>
        <taxon>Chromadorea</taxon>
        <taxon>Rhabditida</taxon>
        <taxon>Tylenchina</taxon>
        <taxon>Cephalobomorpha</taxon>
        <taxon>Cephaloboidea</taxon>
        <taxon>Cephalobidae</taxon>
        <taxon>Acrobeloides</taxon>
    </lineage>
</organism>